<evidence type="ECO:0008006" key="3">
    <source>
        <dbReference type="Google" id="ProtNLM"/>
    </source>
</evidence>
<gene>
    <name evidence="1" type="ORF">ILYODFUR_028372</name>
</gene>
<dbReference type="EMBL" id="JAHRIQ010108137">
    <property type="protein sequence ID" value="MEQ2256850.1"/>
    <property type="molecule type" value="Genomic_DNA"/>
</dbReference>
<name>A0ABV0VIV4_9TELE</name>
<dbReference type="Proteomes" id="UP001482620">
    <property type="component" value="Unassembled WGS sequence"/>
</dbReference>
<organism evidence="1 2">
    <name type="scientific">Ilyodon furcidens</name>
    <name type="common">goldbreast splitfin</name>
    <dbReference type="NCBI Taxonomy" id="33524"/>
    <lineage>
        <taxon>Eukaryota</taxon>
        <taxon>Metazoa</taxon>
        <taxon>Chordata</taxon>
        <taxon>Craniata</taxon>
        <taxon>Vertebrata</taxon>
        <taxon>Euteleostomi</taxon>
        <taxon>Actinopterygii</taxon>
        <taxon>Neopterygii</taxon>
        <taxon>Teleostei</taxon>
        <taxon>Neoteleostei</taxon>
        <taxon>Acanthomorphata</taxon>
        <taxon>Ovalentaria</taxon>
        <taxon>Atherinomorphae</taxon>
        <taxon>Cyprinodontiformes</taxon>
        <taxon>Goodeidae</taxon>
        <taxon>Ilyodon</taxon>
    </lineage>
</organism>
<keyword evidence="2" id="KW-1185">Reference proteome</keyword>
<sequence>MKPLWSRKHEAPYLLLLYRSRFLVLVLVSGSVMGVADSANWILSPSQAMLSVPAPVLSSPASGCPTRSVVFGNIFTWTILLRLQQIICLCSAQTSGITGSSGPVQYASRK</sequence>
<evidence type="ECO:0000313" key="1">
    <source>
        <dbReference type="EMBL" id="MEQ2256850.1"/>
    </source>
</evidence>
<comment type="caution">
    <text evidence="1">The sequence shown here is derived from an EMBL/GenBank/DDBJ whole genome shotgun (WGS) entry which is preliminary data.</text>
</comment>
<reference evidence="1 2" key="1">
    <citation type="submission" date="2021-06" db="EMBL/GenBank/DDBJ databases">
        <authorList>
            <person name="Palmer J.M."/>
        </authorList>
    </citation>
    <scope>NUCLEOTIDE SEQUENCE [LARGE SCALE GENOMIC DNA]</scope>
    <source>
        <strain evidence="2">if_2019</strain>
        <tissue evidence="1">Muscle</tissue>
    </source>
</reference>
<proteinExistence type="predicted"/>
<protein>
    <recommendedName>
        <fullName evidence="3">Secreted protein</fullName>
    </recommendedName>
</protein>
<accession>A0ABV0VIV4</accession>
<evidence type="ECO:0000313" key="2">
    <source>
        <dbReference type="Proteomes" id="UP001482620"/>
    </source>
</evidence>